<dbReference type="SUPFAM" id="SSF49899">
    <property type="entry name" value="Concanavalin A-like lectins/glucanases"/>
    <property type="match status" value="1"/>
</dbReference>
<dbReference type="Gene3D" id="2.60.40.10">
    <property type="entry name" value="Immunoglobulins"/>
    <property type="match status" value="1"/>
</dbReference>
<feature type="domain" description="GH16" evidence="13">
    <location>
        <begin position="806"/>
        <end position="1031"/>
    </location>
</feature>
<keyword evidence="16" id="KW-1185">Reference proteome</keyword>
<comment type="catalytic activity">
    <reaction evidence="12">
        <text>Endohydrolysis of (1-&gt;4)-beta-D-glucosidic linkages in cellulose, lichenin and cereal beta-D-glucans.</text>
        <dbReference type="EC" id="3.2.1.4"/>
    </reaction>
</comment>
<dbReference type="eggNOG" id="COG5297">
    <property type="taxonomic scope" value="Bacteria"/>
</dbReference>
<evidence type="ECO:0000256" key="7">
    <source>
        <dbReference type="ARBA" id="ARBA00023295"/>
    </source>
</evidence>
<name>U2K104_9FIRM</name>
<dbReference type="PANTHER" id="PTHR22298">
    <property type="entry name" value="ENDO-1,4-BETA-GLUCANASE"/>
    <property type="match status" value="1"/>
</dbReference>
<dbReference type="InterPro" id="IPR002105">
    <property type="entry name" value="Dockerin_1_rpt"/>
</dbReference>
<evidence type="ECO:0000259" key="14">
    <source>
        <dbReference type="PROSITE" id="PS51766"/>
    </source>
</evidence>
<keyword evidence="7 10" id="KW-0326">Glycosidase</keyword>
<evidence type="ECO:0000256" key="11">
    <source>
        <dbReference type="PROSITE-ProRule" id="PRU10060"/>
    </source>
</evidence>
<dbReference type="InterPro" id="IPR001701">
    <property type="entry name" value="Glyco_hydro_9"/>
</dbReference>
<evidence type="ECO:0000256" key="5">
    <source>
        <dbReference type="ARBA" id="ARBA00023001"/>
    </source>
</evidence>
<dbReference type="InterPro" id="IPR014756">
    <property type="entry name" value="Ig_E-set"/>
</dbReference>
<evidence type="ECO:0000256" key="3">
    <source>
        <dbReference type="ARBA" id="ARBA00022729"/>
    </source>
</evidence>
<dbReference type="STRING" id="411473.RUMCAL_02476"/>
<dbReference type="InterPro" id="IPR008263">
    <property type="entry name" value="GH16_AS"/>
</dbReference>
<evidence type="ECO:0000256" key="12">
    <source>
        <dbReference type="RuleBase" id="RU361166"/>
    </source>
</evidence>
<evidence type="ECO:0000256" key="1">
    <source>
        <dbReference type="ARBA" id="ARBA00000481"/>
    </source>
</evidence>
<evidence type="ECO:0000256" key="4">
    <source>
        <dbReference type="ARBA" id="ARBA00022801"/>
    </source>
</evidence>
<dbReference type="Gene3D" id="2.60.120.200">
    <property type="match status" value="1"/>
</dbReference>
<dbReference type="PATRIC" id="fig|411473.3.peg.2067"/>
<dbReference type="PROSITE" id="PS51762">
    <property type="entry name" value="GH16_2"/>
    <property type="match status" value="1"/>
</dbReference>
<comment type="catalytic activity">
    <reaction evidence="1">
        <text>Hydrolysis of (1-&gt;4)-beta-D-glucosidic linkages in beta-D-glucans containing (1-&gt;3)- and (1-&gt;4)-bonds.</text>
        <dbReference type="EC" id="3.2.1.73"/>
    </reaction>
</comment>
<dbReference type="SUPFAM" id="SSF63446">
    <property type="entry name" value="Type I dockerin domain"/>
    <property type="match status" value="1"/>
</dbReference>
<feature type="active site" evidence="11">
    <location>
        <position position="702"/>
    </location>
</feature>
<keyword evidence="5 12" id="KW-0136">Cellulose degradation</keyword>
<dbReference type="InterPro" id="IPR008979">
    <property type="entry name" value="Galactose-bd-like_sf"/>
</dbReference>
<dbReference type="PROSITE" id="PS01034">
    <property type="entry name" value="GH16_1"/>
    <property type="match status" value="1"/>
</dbReference>
<dbReference type="InterPro" id="IPR008928">
    <property type="entry name" value="6-hairpin_glycosidase_sf"/>
</dbReference>
<feature type="active site" description="Proton donor" evidence="9">
    <location>
        <position position="923"/>
    </location>
</feature>
<feature type="chain" id="PRO_5039753515" description="Endoglucanase" evidence="12">
    <location>
        <begin position="36"/>
        <end position="1032"/>
    </location>
</feature>
<feature type="active site" description="Nucleophile" evidence="9">
    <location>
        <position position="919"/>
    </location>
</feature>
<feature type="domain" description="Dockerin" evidence="14">
    <location>
        <begin position="736"/>
        <end position="804"/>
    </location>
</feature>
<evidence type="ECO:0000313" key="15">
    <source>
        <dbReference type="EMBL" id="ERJ92196.1"/>
    </source>
</evidence>
<dbReference type="Gene3D" id="2.60.120.260">
    <property type="entry name" value="Galactose-binding domain-like"/>
    <property type="match status" value="1"/>
</dbReference>
<dbReference type="GO" id="GO:0008810">
    <property type="term" value="F:cellulase activity"/>
    <property type="evidence" value="ECO:0007669"/>
    <property type="project" value="UniProtKB-EC"/>
</dbReference>
<dbReference type="SUPFAM" id="SSF48208">
    <property type="entry name" value="Six-hairpin glycosidases"/>
    <property type="match status" value="1"/>
</dbReference>
<dbReference type="CDD" id="cd14256">
    <property type="entry name" value="Dockerin_I"/>
    <property type="match status" value="1"/>
</dbReference>
<dbReference type="Pfam" id="PF00404">
    <property type="entry name" value="Dockerin_1"/>
    <property type="match status" value="1"/>
</dbReference>
<evidence type="ECO:0000256" key="9">
    <source>
        <dbReference type="PIRSR" id="PIRSR608264-1"/>
    </source>
</evidence>
<accession>U2K104</accession>
<dbReference type="AlphaFoldDB" id="U2K104"/>
<dbReference type="EC" id="3.2.1.4" evidence="12"/>
<organism evidence="15 16">
    <name type="scientific">Ruminococcus callidus ATCC 27760</name>
    <dbReference type="NCBI Taxonomy" id="411473"/>
    <lineage>
        <taxon>Bacteria</taxon>
        <taxon>Bacillati</taxon>
        <taxon>Bacillota</taxon>
        <taxon>Clostridia</taxon>
        <taxon>Eubacteriales</taxon>
        <taxon>Oscillospiraceae</taxon>
        <taxon>Ruminococcus</taxon>
    </lineage>
</organism>
<dbReference type="Proteomes" id="UP000016662">
    <property type="component" value="Unassembled WGS sequence"/>
</dbReference>
<dbReference type="InterPro" id="IPR003305">
    <property type="entry name" value="CenC_carb-bd"/>
</dbReference>
<protein>
    <recommendedName>
        <fullName evidence="12">Endoglucanase</fullName>
        <ecNumber evidence="12">3.2.1.4</ecNumber>
    </recommendedName>
</protein>
<proteinExistence type="inferred from homology"/>
<keyword evidence="4 10" id="KW-0378">Hydrolase</keyword>
<dbReference type="EMBL" id="AWVF01000297">
    <property type="protein sequence ID" value="ERJ92196.1"/>
    <property type="molecule type" value="Genomic_DNA"/>
</dbReference>
<feature type="active site" evidence="10">
    <location>
        <position position="659"/>
    </location>
</feature>
<feature type="signal peptide" evidence="12">
    <location>
        <begin position="1"/>
        <end position="35"/>
    </location>
</feature>
<keyword evidence="8 10" id="KW-0624">Polysaccharide degradation</keyword>
<keyword evidence="6 10" id="KW-0119">Carbohydrate metabolism</keyword>
<keyword evidence="3 12" id="KW-0732">Signal</keyword>
<evidence type="ECO:0000256" key="8">
    <source>
        <dbReference type="ARBA" id="ARBA00023326"/>
    </source>
</evidence>
<dbReference type="GO" id="GO:0030245">
    <property type="term" value="P:cellulose catabolic process"/>
    <property type="evidence" value="ECO:0007669"/>
    <property type="project" value="UniProtKB-KW"/>
</dbReference>
<dbReference type="InterPro" id="IPR016134">
    <property type="entry name" value="Dockerin_dom"/>
</dbReference>
<dbReference type="Pfam" id="PF00722">
    <property type="entry name" value="Glyco_hydro_16"/>
    <property type="match status" value="1"/>
</dbReference>
<dbReference type="PRINTS" id="PR00737">
    <property type="entry name" value="GLHYDRLASE16"/>
</dbReference>
<dbReference type="InterPro" id="IPR013783">
    <property type="entry name" value="Ig-like_fold"/>
</dbReference>
<dbReference type="GO" id="GO:0042972">
    <property type="term" value="F:licheninase activity"/>
    <property type="evidence" value="ECO:0007669"/>
    <property type="project" value="UniProtKB-EC"/>
</dbReference>
<dbReference type="CDD" id="cd02175">
    <property type="entry name" value="GH16_lichenase"/>
    <property type="match status" value="1"/>
</dbReference>
<dbReference type="InterPro" id="IPR008264">
    <property type="entry name" value="Beta_glucanase"/>
</dbReference>
<dbReference type="Pfam" id="PF02018">
    <property type="entry name" value="CBM_4_9"/>
    <property type="match status" value="1"/>
</dbReference>
<dbReference type="InterPro" id="IPR000757">
    <property type="entry name" value="Beta-glucanase-like"/>
</dbReference>
<feature type="active site" evidence="11">
    <location>
        <position position="711"/>
    </location>
</feature>
<evidence type="ECO:0000256" key="10">
    <source>
        <dbReference type="PROSITE-ProRule" id="PRU10059"/>
    </source>
</evidence>
<dbReference type="Pfam" id="PF00759">
    <property type="entry name" value="Glyco_hydro_9"/>
    <property type="match status" value="1"/>
</dbReference>
<dbReference type="Pfam" id="PF02927">
    <property type="entry name" value="CelD_N"/>
    <property type="match status" value="1"/>
</dbReference>
<dbReference type="PROSITE" id="PS00698">
    <property type="entry name" value="GH9_3"/>
    <property type="match status" value="1"/>
</dbReference>
<comment type="similarity">
    <text evidence="2 10 12">Belongs to the glycosyl hydrolase 9 (cellulase E) family.</text>
</comment>
<evidence type="ECO:0000259" key="13">
    <source>
        <dbReference type="PROSITE" id="PS51762"/>
    </source>
</evidence>
<reference evidence="15 16" key="1">
    <citation type="submission" date="2013-07" db="EMBL/GenBank/DDBJ databases">
        <authorList>
            <person name="Weinstock G."/>
            <person name="Sodergren E."/>
            <person name="Wylie T."/>
            <person name="Fulton L."/>
            <person name="Fulton R."/>
            <person name="Fronick C."/>
            <person name="O'Laughlin M."/>
            <person name="Godfrey J."/>
            <person name="Miner T."/>
            <person name="Herter B."/>
            <person name="Appelbaum E."/>
            <person name="Cordes M."/>
            <person name="Lek S."/>
            <person name="Wollam A."/>
            <person name="Pepin K.H."/>
            <person name="Palsikar V.B."/>
            <person name="Mitreva M."/>
            <person name="Wilson R.K."/>
        </authorList>
    </citation>
    <scope>NUCLEOTIDE SEQUENCE [LARGE SCALE GENOMIC DNA]</scope>
    <source>
        <strain evidence="15 16">ATCC 27760</strain>
    </source>
</reference>
<dbReference type="InterPro" id="IPR004197">
    <property type="entry name" value="Cellulase_Ig-like"/>
</dbReference>
<dbReference type="InterPro" id="IPR012341">
    <property type="entry name" value="6hp_glycosidase-like_sf"/>
</dbReference>
<evidence type="ECO:0000313" key="16">
    <source>
        <dbReference type="Proteomes" id="UP000016662"/>
    </source>
</evidence>
<dbReference type="eggNOG" id="COG2273">
    <property type="taxonomic scope" value="Bacteria"/>
</dbReference>
<dbReference type="InterPro" id="IPR018221">
    <property type="entry name" value="Glyco_hydro_9_His_AS"/>
</dbReference>
<dbReference type="CDD" id="cd02850">
    <property type="entry name" value="E_set_Cellulase_N"/>
    <property type="match status" value="1"/>
</dbReference>
<dbReference type="HOGENOM" id="CLU_006010_2_0_9"/>
<dbReference type="SUPFAM" id="SSF81296">
    <property type="entry name" value="E set domains"/>
    <property type="match status" value="1"/>
</dbReference>
<dbReference type="NCBIfam" id="NF047856">
    <property type="entry name" value="BGlucanaseBglS"/>
    <property type="match status" value="1"/>
</dbReference>
<evidence type="ECO:0000256" key="2">
    <source>
        <dbReference type="ARBA" id="ARBA00007072"/>
    </source>
</evidence>
<dbReference type="InterPro" id="IPR033126">
    <property type="entry name" value="Glyco_hydro_9_Asp/Glu_AS"/>
</dbReference>
<dbReference type="SUPFAM" id="SSF49785">
    <property type="entry name" value="Galactose-binding domain-like"/>
    <property type="match status" value="1"/>
</dbReference>
<evidence type="ECO:0000256" key="6">
    <source>
        <dbReference type="ARBA" id="ARBA00023277"/>
    </source>
</evidence>
<sequence length="1032" mass="113854">MLFSEREEMSMMRIKGLRQCLAVLCAAVLSMGSLAAMPASAEVKNLVSNSTFDSGTSGWDTYQASGGKASLTTENGKLALQIDSVGKLNYSVQCSYDIIPLYKNGVYRVSYEISSTTDRYVEAMIQQNGGTYQAYTWKGLDLTAEPQTVDYEFTMKQDSDVMSKLVFNCGLENEEDLPAHTIYLDNVKVELVDDSNVDYTSVLPYAPSIMTDQVGYQPDETKTAVFRDVTSETSFSVVNADSGQVVYTGELSAPTFYSSADENNWTGDFSAVTEAGTYYITCGGLDQSYSFTIGNNVYDSLLDDSVKMLYLQRCGTEVKDSTFGHVACHNTLATVYHTNEKIDVSGGWHDAGDYGRYVVPGAKSVADLLIAYDANPELFSDSIGIPESGNGVPDVLDEVRYELEWMLKMQDSQTGGVHHKVSCENFPGYVMPETETDELIVTPVSTTATADFCASMAMAYEYYQKVDKDFAEKCLNAAKNAWAFLQKNPNFIFSNPSDITTGDYGDTSDIDERYWAAAQMWRATGEDTYRTALESMRVQNGMDWMEVGDYGNIAILTMDGVDTNSDLYTRAKTSILKEADKMKGFSQSNPYGVSVSKYNWGSNMGVATSGMILNLAYQMTEDSTYLDTSRSNLHYLLGNNAMGECFVTGYGTVSPEHPHHRPSMAKNQAMKGMLVGGVNSGLEDSAAKAYCANSPSAKCYVDHWESYSTNEITIYWNSPLTCLLAMNSTARTPGHDDIISGDVNQDQTVNTADVVLLQKYLLGEVSLTETQAKAADVQADNTVNGFDLAVLRQKLVQKDDNTSGKDDTKGNEPSADAEVLADFRKGATSLFEASDGWTNGNPFDCGWTKNNTSFDNGVLNLTIDKDSSGQYNYTGAEYRSLEHYHYGYYETSMKAIKNDGVVSSFFTYTGPSENNPWDEIDVEVLGKDTTKVQLNYYTNGVGNHEYMYDLGFDASEGYHTYGFDWQKDYITWYVDGKAVYTATSNIPSTAGKIMMNVWPGIGVNDWLKPFDGKTPLTASYEWVTYQSTAKAN</sequence>
<dbReference type="PROSITE" id="PS51766">
    <property type="entry name" value="DOCKERIN"/>
    <property type="match status" value="1"/>
</dbReference>
<dbReference type="InterPro" id="IPR013320">
    <property type="entry name" value="ConA-like_dom_sf"/>
</dbReference>
<gene>
    <name evidence="15" type="ORF">RUMCAL_02476</name>
</gene>
<dbReference type="Gene3D" id="1.10.1330.10">
    <property type="entry name" value="Dockerin domain"/>
    <property type="match status" value="1"/>
</dbReference>
<dbReference type="PROSITE" id="PS00592">
    <property type="entry name" value="GH9_2"/>
    <property type="match status" value="1"/>
</dbReference>
<dbReference type="InterPro" id="IPR036439">
    <property type="entry name" value="Dockerin_dom_sf"/>
</dbReference>
<comment type="caution">
    <text evidence="15">The sequence shown here is derived from an EMBL/GenBank/DDBJ whole genome shotgun (WGS) entry which is preliminary data.</text>
</comment>
<dbReference type="Gene3D" id="1.50.10.10">
    <property type="match status" value="1"/>
</dbReference>